<reference evidence="2 3" key="1">
    <citation type="submission" date="2015-06" db="EMBL/GenBank/DDBJ databases">
        <title>Survival trade-offs in plant roots during colonization by closely related pathogenic and mutualistic fungi.</title>
        <authorList>
            <person name="Hacquard S."/>
            <person name="Kracher B."/>
            <person name="Hiruma K."/>
            <person name="Weinman A."/>
            <person name="Muench P."/>
            <person name="Garrido Oter R."/>
            <person name="Ver Loren van Themaat E."/>
            <person name="Dallerey J.-F."/>
            <person name="Damm U."/>
            <person name="Henrissat B."/>
            <person name="Lespinet O."/>
            <person name="Thon M."/>
            <person name="Kemen E."/>
            <person name="McHardy A.C."/>
            <person name="Schulze-Lefert P."/>
            <person name="O'Connell R.J."/>
        </authorList>
    </citation>
    <scope>NUCLEOTIDE SEQUENCE [LARGE SCALE GENOMIC DNA]</scope>
    <source>
        <strain evidence="2 3">MAFF 238704</strain>
    </source>
</reference>
<keyword evidence="1" id="KW-0479">Metal-binding</keyword>
<organism evidence="2 3">
    <name type="scientific">Colletotrichum incanum</name>
    <name type="common">Soybean anthracnose fungus</name>
    <dbReference type="NCBI Taxonomy" id="1573173"/>
    <lineage>
        <taxon>Eukaryota</taxon>
        <taxon>Fungi</taxon>
        <taxon>Dikarya</taxon>
        <taxon>Ascomycota</taxon>
        <taxon>Pezizomycotina</taxon>
        <taxon>Sordariomycetes</taxon>
        <taxon>Hypocreomycetidae</taxon>
        <taxon>Glomerellales</taxon>
        <taxon>Glomerellaceae</taxon>
        <taxon>Colletotrichum</taxon>
        <taxon>Colletotrichum spaethianum species complex</taxon>
    </lineage>
</organism>
<keyword evidence="3" id="KW-1185">Reference proteome</keyword>
<dbReference type="GO" id="GO:0005886">
    <property type="term" value="C:plasma membrane"/>
    <property type="evidence" value="ECO:0007669"/>
    <property type="project" value="TreeGrafter"/>
</dbReference>
<evidence type="ECO:0000313" key="2">
    <source>
        <dbReference type="EMBL" id="KZL82433.1"/>
    </source>
</evidence>
<feature type="binding site" evidence="1">
    <location>
        <position position="309"/>
    </location>
    <ligand>
        <name>Zn(2+)</name>
        <dbReference type="ChEBI" id="CHEBI:29105"/>
    </ligand>
</feature>
<dbReference type="AlphaFoldDB" id="A0A167CD06"/>
<dbReference type="PANTHER" id="PTHR12736:SF7">
    <property type="entry name" value="LANC-LIKE PROTEIN 3"/>
    <property type="match status" value="1"/>
</dbReference>
<dbReference type="GO" id="GO:0005975">
    <property type="term" value="P:carbohydrate metabolic process"/>
    <property type="evidence" value="ECO:0007669"/>
    <property type="project" value="InterPro"/>
</dbReference>
<dbReference type="Pfam" id="PF05147">
    <property type="entry name" value="LANC_like"/>
    <property type="match status" value="1"/>
</dbReference>
<dbReference type="GO" id="GO:0031179">
    <property type="term" value="P:peptide modification"/>
    <property type="evidence" value="ECO:0007669"/>
    <property type="project" value="InterPro"/>
</dbReference>
<sequence>LITTMPSSAPAQRRFIHNPNLPQDYLSFAENPEVRVQEALVHIIDETPPRKLYTHHECRGLFRGPTALAYLLLKIHAIYPEIKIRGQSLRHWATSYIGAKRTGGNSAACGLACESAGYWAVEAMLDETKAPKFRDELERLVEEGGHPFEILFGFAGLLYMIRAVEFWKPEAASLLATVKARIVEKILGAGPGWTWHGKRYIGAVHGDIGILTQLLLTDPKLTTNSMIRNSLQRLLSLQDQSGNWPTKDDDQASRELVQFCHGAPGFVASLLHIGRLLPDMTEEIENAIALGRRCIWREGLLRKEPCLCHGILGNSLALPFGPQRDHFLAWSLPFKVAEERRQDGSVFSQEDSGRMSVWFNYWPSAAWTWAVCAADSPGVILYSDV</sequence>
<keyword evidence="1" id="KW-0862">Zinc</keyword>
<name>A0A167CD06_COLIC</name>
<dbReference type="InterPro" id="IPR012341">
    <property type="entry name" value="6hp_glycosidase-like_sf"/>
</dbReference>
<feature type="non-terminal residue" evidence="2">
    <location>
        <position position="1"/>
    </location>
</feature>
<evidence type="ECO:0000256" key="1">
    <source>
        <dbReference type="PIRSR" id="PIRSR607822-1"/>
    </source>
</evidence>
<proteinExistence type="predicted"/>
<dbReference type="Proteomes" id="UP000076584">
    <property type="component" value="Unassembled WGS sequence"/>
</dbReference>
<protein>
    <submittedName>
        <fullName evidence="2">Abscisic acid aba receptor</fullName>
    </submittedName>
</protein>
<dbReference type="GO" id="GO:0046872">
    <property type="term" value="F:metal ion binding"/>
    <property type="evidence" value="ECO:0007669"/>
    <property type="project" value="UniProtKB-KW"/>
</dbReference>
<dbReference type="CDD" id="cd04794">
    <property type="entry name" value="euk_LANCL"/>
    <property type="match status" value="1"/>
</dbReference>
<dbReference type="PRINTS" id="PR01950">
    <property type="entry name" value="LANCSUPER"/>
</dbReference>
<dbReference type="PANTHER" id="PTHR12736">
    <property type="entry name" value="LANC-LIKE PROTEIN"/>
    <property type="match status" value="1"/>
</dbReference>
<feature type="binding site" evidence="1">
    <location>
        <position position="260"/>
    </location>
    <ligand>
        <name>Zn(2+)</name>
        <dbReference type="ChEBI" id="CHEBI:29105"/>
    </ligand>
</feature>
<dbReference type="SMART" id="SM01260">
    <property type="entry name" value="LANC_like"/>
    <property type="match status" value="1"/>
</dbReference>
<dbReference type="InterPro" id="IPR007822">
    <property type="entry name" value="LANC-like"/>
</dbReference>
<accession>A0A167CD06</accession>
<gene>
    <name evidence="2" type="ORF">CI238_03190</name>
</gene>
<evidence type="ECO:0000313" key="3">
    <source>
        <dbReference type="Proteomes" id="UP000076584"/>
    </source>
</evidence>
<keyword evidence="2" id="KW-0675">Receptor</keyword>
<dbReference type="Gene3D" id="1.50.10.10">
    <property type="match status" value="1"/>
</dbReference>
<feature type="binding site" evidence="1">
    <location>
        <position position="308"/>
    </location>
    <ligand>
        <name>Zn(2+)</name>
        <dbReference type="ChEBI" id="CHEBI:29105"/>
    </ligand>
</feature>
<dbReference type="EMBL" id="LFIW01001383">
    <property type="protein sequence ID" value="KZL82433.1"/>
    <property type="molecule type" value="Genomic_DNA"/>
</dbReference>
<comment type="caution">
    <text evidence="2">The sequence shown here is derived from an EMBL/GenBank/DDBJ whole genome shotgun (WGS) entry which is preliminary data.</text>
</comment>
<dbReference type="SUPFAM" id="SSF158745">
    <property type="entry name" value="LanC-like"/>
    <property type="match status" value="1"/>
</dbReference>